<name>A0A4Q1UCZ7_RHILE</name>
<proteinExistence type="predicted"/>
<dbReference type="EMBL" id="MZMU01000002">
    <property type="protein sequence ID" value="RXT29846.1"/>
    <property type="molecule type" value="Genomic_DNA"/>
</dbReference>
<evidence type="ECO:0008006" key="3">
    <source>
        <dbReference type="Google" id="ProtNLM"/>
    </source>
</evidence>
<dbReference type="Proteomes" id="UP000290767">
    <property type="component" value="Unassembled WGS sequence"/>
</dbReference>
<accession>A0A4Q1UCZ7</accession>
<dbReference type="AlphaFoldDB" id="A0A4Q1UCZ7"/>
<reference evidence="1 2" key="1">
    <citation type="submission" date="2017-03" db="EMBL/GenBank/DDBJ databases">
        <authorList>
            <person name="Safronova V.I."/>
            <person name="Sazanova A.L."/>
            <person name="Chirak E.R."/>
        </authorList>
    </citation>
    <scope>NUCLEOTIDE SEQUENCE [LARGE SCALE GENOMIC DNA]</scope>
    <source>
        <strain evidence="1 2">Tri-43</strain>
    </source>
</reference>
<protein>
    <recommendedName>
        <fullName evidence="3">Class I SAM-dependent methyltransferase</fullName>
    </recommendedName>
</protein>
<gene>
    <name evidence="1" type="ORF">B5P46_01920</name>
</gene>
<organism evidence="1 2">
    <name type="scientific">Rhizobium leguminosarum</name>
    <dbReference type="NCBI Taxonomy" id="384"/>
    <lineage>
        <taxon>Bacteria</taxon>
        <taxon>Pseudomonadati</taxon>
        <taxon>Pseudomonadota</taxon>
        <taxon>Alphaproteobacteria</taxon>
        <taxon>Hyphomicrobiales</taxon>
        <taxon>Rhizobiaceae</taxon>
        <taxon>Rhizobium/Agrobacterium group</taxon>
        <taxon>Rhizobium</taxon>
    </lineage>
</organism>
<comment type="caution">
    <text evidence="1">The sequence shown here is derived from an EMBL/GenBank/DDBJ whole genome shotgun (WGS) entry which is preliminary data.</text>
</comment>
<evidence type="ECO:0000313" key="2">
    <source>
        <dbReference type="Proteomes" id="UP000290767"/>
    </source>
</evidence>
<evidence type="ECO:0000313" key="1">
    <source>
        <dbReference type="EMBL" id="RXT29846.1"/>
    </source>
</evidence>
<sequence length="77" mass="8733">MREGCRNRQVTAVEPSPAFRRIKESKPAEGIIWIDDRLPILARLDGIVERSDFILCSAMLMLVSPGDLTRSLLVDMY</sequence>